<accession>A0ABS5XM27</accession>
<proteinExistence type="predicted"/>
<dbReference type="Proteomes" id="UP001519667">
    <property type="component" value="Unassembled WGS sequence"/>
</dbReference>
<name>A0ABS5XM27_9GAMM</name>
<sequence length="134" mass="15521">MDLDDGPDDRFRRVFGQHDAACARLYRLGNRDGLVQALEHQHFRFGTAGESRDDIQRVQRIWKETEKNDIRTQLIGKIQRPRIGSGLSAHFHPGLLGIDQVVKPHENEGTTIDQHDAYRFCTGWHYIYSPLKIK</sequence>
<organism evidence="1 2">
    <name type="scientific">Metapseudomonas boanensis</name>
    <dbReference type="NCBI Taxonomy" id="2822138"/>
    <lineage>
        <taxon>Bacteria</taxon>
        <taxon>Pseudomonadati</taxon>
        <taxon>Pseudomonadota</taxon>
        <taxon>Gammaproteobacteria</taxon>
        <taxon>Pseudomonadales</taxon>
        <taxon>Pseudomonadaceae</taxon>
        <taxon>Metapseudomonas</taxon>
    </lineage>
</organism>
<comment type="caution">
    <text evidence="1">The sequence shown here is derived from an EMBL/GenBank/DDBJ whole genome shotgun (WGS) entry which is preliminary data.</text>
</comment>
<gene>
    <name evidence="1" type="ORF">J7302_21800</name>
</gene>
<protein>
    <submittedName>
        <fullName evidence="1">Uncharacterized protein</fullName>
    </submittedName>
</protein>
<reference evidence="1 2" key="1">
    <citation type="submission" date="2021-04" db="EMBL/GenBank/DDBJ databases">
        <title>Pseudomonas boanensis sp. nov., a bacterium isolated from river water used for household purposes in Boane District, Mozambique.</title>
        <authorList>
            <person name="Nicklasson M."/>
            <person name="Martin-Rodriguez A.J."/>
            <person name="Thorell K."/>
            <person name="Neves L."/>
            <person name="Mussagy A."/>
            <person name="Rydberg H.A."/>
            <person name="Hernroth B."/>
            <person name="Svensson-Stadler L."/>
            <person name="Sjoling A."/>
        </authorList>
    </citation>
    <scope>NUCLEOTIDE SEQUENCE [LARGE SCALE GENOMIC DNA]</scope>
    <source>
        <strain evidence="1 2">DB1</strain>
    </source>
</reference>
<keyword evidence="2" id="KW-1185">Reference proteome</keyword>
<dbReference type="EMBL" id="JAGTIS010000015">
    <property type="protein sequence ID" value="MBT8768748.1"/>
    <property type="molecule type" value="Genomic_DNA"/>
</dbReference>
<evidence type="ECO:0000313" key="2">
    <source>
        <dbReference type="Proteomes" id="UP001519667"/>
    </source>
</evidence>
<evidence type="ECO:0000313" key="1">
    <source>
        <dbReference type="EMBL" id="MBT8768748.1"/>
    </source>
</evidence>